<dbReference type="InterPro" id="IPR025705">
    <property type="entry name" value="Beta_hexosaminidase_sua/sub"/>
</dbReference>
<evidence type="ECO:0000256" key="5">
    <source>
        <dbReference type="SAM" id="SignalP"/>
    </source>
</evidence>
<evidence type="ECO:0000259" key="6">
    <source>
        <dbReference type="Pfam" id="PF00728"/>
    </source>
</evidence>
<keyword evidence="2" id="KW-0378">Hydrolase</keyword>
<dbReference type="GO" id="GO:0006689">
    <property type="term" value="P:ganglioside catabolic process"/>
    <property type="evidence" value="ECO:0007669"/>
    <property type="project" value="TreeGrafter"/>
</dbReference>
<dbReference type="GO" id="GO:0005764">
    <property type="term" value="C:lysosome"/>
    <property type="evidence" value="ECO:0007669"/>
    <property type="project" value="TreeGrafter"/>
</dbReference>
<dbReference type="InterPro" id="IPR015882">
    <property type="entry name" value="HEX_bac_N"/>
</dbReference>
<evidence type="ECO:0000313" key="8">
    <source>
        <dbReference type="EMBL" id="RZU42061.1"/>
    </source>
</evidence>
<organism evidence="8 9">
    <name type="scientific">Edaphobacter modestus</name>
    <dbReference type="NCBI Taxonomy" id="388466"/>
    <lineage>
        <taxon>Bacteria</taxon>
        <taxon>Pseudomonadati</taxon>
        <taxon>Acidobacteriota</taxon>
        <taxon>Terriglobia</taxon>
        <taxon>Terriglobales</taxon>
        <taxon>Acidobacteriaceae</taxon>
        <taxon>Edaphobacter</taxon>
    </lineage>
</organism>
<keyword evidence="3" id="KW-0326">Glycosidase</keyword>
<feature type="domain" description="Beta-hexosaminidase bacterial type N-terminal" evidence="7">
    <location>
        <begin position="33"/>
        <end position="162"/>
    </location>
</feature>
<dbReference type="RefSeq" id="WP_242618020.1">
    <property type="nucleotide sequence ID" value="NZ_SHKW01000001.1"/>
</dbReference>
<dbReference type="Gene3D" id="3.20.20.80">
    <property type="entry name" value="Glycosidases"/>
    <property type="match status" value="1"/>
</dbReference>
<comment type="similarity">
    <text evidence="1">Belongs to the glycosyl hydrolase 20 family.</text>
</comment>
<dbReference type="Pfam" id="PF02838">
    <property type="entry name" value="Glyco_hydro_20b"/>
    <property type="match status" value="1"/>
</dbReference>
<keyword evidence="5" id="KW-0732">Signal</keyword>
<evidence type="ECO:0000256" key="3">
    <source>
        <dbReference type="ARBA" id="ARBA00023295"/>
    </source>
</evidence>
<dbReference type="GO" id="GO:0016020">
    <property type="term" value="C:membrane"/>
    <property type="evidence" value="ECO:0007669"/>
    <property type="project" value="TreeGrafter"/>
</dbReference>
<gene>
    <name evidence="8" type="ORF">BDD14_3607</name>
</gene>
<dbReference type="AlphaFoldDB" id="A0A4Q7YXW1"/>
<proteinExistence type="inferred from homology"/>
<name>A0A4Q7YXW1_9BACT</name>
<evidence type="ECO:0000313" key="9">
    <source>
        <dbReference type="Proteomes" id="UP000292958"/>
    </source>
</evidence>
<accession>A0A4Q7YXW1</accession>
<evidence type="ECO:0000256" key="1">
    <source>
        <dbReference type="ARBA" id="ARBA00006285"/>
    </source>
</evidence>
<sequence length="682" mass="75535">MKRPAAFSLLGGAMLILGFSPSSAAQSTFVNTLMPQPAHLRVGSGALPWNTAVTVGLPHFKNQRLEDAVDRTLMQIERKTGVPRQRAITTSDASSLTIDVDGAGDAIQSIDENESYTLAVTSTGVKLHAATVVGAMRGMTSLLQLIQPSGSGFIVPAVQIEDSPRFRWRGLMIDVGRHFEPVEVIKRNLDAMAAVKLNVFHWHLSEDQGFRIESKIYPKLTGEGSDGLYYTQEEAREVVAYAASRGIRVIPEFDMPGHTRSWLVGYPELSSDPGPYTIRREFGVEQVAMDPTKDSTYQFIDAFLGEMATIFPDSYLHLGGDETPGTQWKNNPRVVAFMRAHNFKTTEELQTYFSERVLELAKKHGKHMVGWDEILNPDLPTDAVIHSWRGAESLTAAARRGYHGILSQPYYLDGMKSAEEHYLADPLPSNSDLTAEQRKFVLGGEVCMWGEHINPLSIDSRIWPRTAAVAERFWSPESVKDVDDMYRRLDVESLRIEALGLRHLTHEGAALRELAGTEDTDALRVFASALQPVSFGDRYKGQHTDQLTPLDNLVDAVRPDPPTRHQIAVLVGDLLKTPSANEQARTQLERQFKSWAAAVPTVETQMSTSPLLAVARPRAQQLLQLSQTAEEALSYLSSSSKAPAGWKQAKLAQIGTAREQQALVRFTFVDPLEELVKAVPEQ</sequence>
<feature type="chain" id="PRO_5020673351" evidence="5">
    <location>
        <begin position="25"/>
        <end position="682"/>
    </location>
</feature>
<dbReference type="Proteomes" id="UP000292958">
    <property type="component" value="Unassembled WGS sequence"/>
</dbReference>
<dbReference type="InterPro" id="IPR017853">
    <property type="entry name" value="GH"/>
</dbReference>
<evidence type="ECO:0000259" key="7">
    <source>
        <dbReference type="Pfam" id="PF02838"/>
    </source>
</evidence>
<dbReference type="SUPFAM" id="SSF51445">
    <property type="entry name" value="(Trans)glycosidases"/>
    <property type="match status" value="1"/>
</dbReference>
<dbReference type="GO" id="GO:0005975">
    <property type="term" value="P:carbohydrate metabolic process"/>
    <property type="evidence" value="ECO:0007669"/>
    <property type="project" value="InterPro"/>
</dbReference>
<dbReference type="InterPro" id="IPR015883">
    <property type="entry name" value="Glyco_hydro_20_cat"/>
</dbReference>
<dbReference type="PANTHER" id="PTHR22600:SF21">
    <property type="entry name" value="BETA-HEXOSAMINIDASE A"/>
    <property type="match status" value="1"/>
</dbReference>
<dbReference type="InterPro" id="IPR029018">
    <property type="entry name" value="Hex-like_dom2"/>
</dbReference>
<dbReference type="Gene3D" id="3.30.379.10">
    <property type="entry name" value="Chitobiase/beta-hexosaminidase domain 2-like"/>
    <property type="match status" value="1"/>
</dbReference>
<comment type="caution">
    <text evidence="8">The sequence shown here is derived from an EMBL/GenBank/DDBJ whole genome shotgun (WGS) entry which is preliminary data.</text>
</comment>
<dbReference type="PRINTS" id="PR00738">
    <property type="entry name" value="GLHYDRLASE20"/>
</dbReference>
<keyword evidence="9" id="KW-1185">Reference proteome</keyword>
<dbReference type="EMBL" id="SHKW01000001">
    <property type="protein sequence ID" value="RZU42061.1"/>
    <property type="molecule type" value="Genomic_DNA"/>
</dbReference>
<dbReference type="SUPFAM" id="SSF55545">
    <property type="entry name" value="beta-N-acetylhexosaminidase-like domain"/>
    <property type="match status" value="1"/>
</dbReference>
<feature type="domain" description="Glycoside hydrolase family 20 catalytic" evidence="6">
    <location>
        <begin position="166"/>
        <end position="476"/>
    </location>
</feature>
<dbReference type="GO" id="GO:0030203">
    <property type="term" value="P:glycosaminoglycan metabolic process"/>
    <property type="evidence" value="ECO:0007669"/>
    <property type="project" value="TreeGrafter"/>
</dbReference>
<dbReference type="GO" id="GO:0004563">
    <property type="term" value="F:beta-N-acetylhexosaminidase activity"/>
    <property type="evidence" value="ECO:0007669"/>
    <property type="project" value="InterPro"/>
</dbReference>
<feature type="active site" description="Proton donor" evidence="4">
    <location>
        <position position="322"/>
    </location>
</feature>
<feature type="signal peptide" evidence="5">
    <location>
        <begin position="1"/>
        <end position="24"/>
    </location>
</feature>
<dbReference type="Pfam" id="PF00728">
    <property type="entry name" value="Glyco_hydro_20"/>
    <property type="match status" value="1"/>
</dbReference>
<evidence type="ECO:0000256" key="4">
    <source>
        <dbReference type="PIRSR" id="PIRSR625705-1"/>
    </source>
</evidence>
<dbReference type="PANTHER" id="PTHR22600">
    <property type="entry name" value="BETA-HEXOSAMINIDASE"/>
    <property type="match status" value="1"/>
</dbReference>
<reference evidence="8 9" key="1">
    <citation type="submission" date="2019-02" db="EMBL/GenBank/DDBJ databases">
        <title>Genomic Encyclopedia of Archaeal and Bacterial Type Strains, Phase II (KMG-II): from individual species to whole genera.</title>
        <authorList>
            <person name="Goeker M."/>
        </authorList>
    </citation>
    <scope>NUCLEOTIDE SEQUENCE [LARGE SCALE GENOMIC DNA]</scope>
    <source>
        <strain evidence="8 9">DSM 18101</strain>
    </source>
</reference>
<evidence type="ECO:0000256" key="2">
    <source>
        <dbReference type="ARBA" id="ARBA00022801"/>
    </source>
</evidence>
<protein>
    <submittedName>
        <fullName evidence="8">Hexosaminidase</fullName>
    </submittedName>
</protein>